<dbReference type="AlphaFoldDB" id="A0A6J8CCI6"/>
<evidence type="ECO:0000313" key="5">
    <source>
        <dbReference type="Proteomes" id="UP000507470"/>
    </source>
</evidence>
<sequence length="189" mass="21644">MVVVTTDGYFLTICGPYFADAKNNDASILKHMLKSNIEEIKVWVEKDDVFVIDRGFRDSIEALEELGIQAEMPHFMKKGEKQMTTEDANDCRLVTKIRWVVESANARIKQWRYLDNVLPTNQVSHIGEYVCIVCAISNKFSPPLSTGNSLEDEQLTCKMVYLSKQINELKQYVEINNLERGTAKWTNAD</sequence>
<dbReference type="Pfam" id="PF13359">
    <property type="entry name" value="DDE_Tnp_4"/>
    <property type="match status" value="1"/>
</dbReference>
<evidence type="ECO:0000259" key="3">
    <source>
        <dbReference type="Pfam" id="PF13359"/>
    </source>
</evidence>
<proteinExistence type="predicted"/>
<dbReference type="InterPro" id="IPR027806">
    <property type="entry name" value="HARBI1_dom"/>
</dbReference>
<dbReference type="PANTHER" id="PTHR23080">
    <property type="entry name" value="THAP DOMAIN PROTEIN"/>
    <property type="match status" value="1"/>
</dbReference>
<organism evidence="4 5">
    <name type="scientific">Mytilus coruscus</name>
    <name type="common">Sea mussel</name>
    <dbReference type="NCBI Taxonomy" id="42192"/>
    <lineage>
        <taxon>Eukaryota</taxon>
        <taxon>Metazoa</taxon>
        <taxon>Spiralia</taxon>
        <taxon>Lophotrochozoa</taxon>
        <taxon>Mollusca</taxon>
        <taxon>Bivalvia</taxon>
        <taxon>Autobranchia</taxon>
        <taxon>Pteriomorphia</taxon>
        <taxon>Mytilida</taxon>
        <taxon>Mytiloidea</taxon>
        <taxon>Mytilidae</taxon>
        <taxon>Mytilinae</taxon>
        <taxon>Mytilus</taxon>
    </lineage>
</organism>
<keyword evidence="2" id="KW-0479">Metal-binding</keyword>
<keyword evidence="5" id="KW-1185">Reference proteome</keyword>
<dbReference type="GO" id="GO:0046872">
    <property type="term" value="F:metal ion binding"/>
    <property type="evidence" value="ECO:0007669"/>
    <property type="project" value="UniProtKB-KW"/>
</dbReference>
<evidence type="ECO:0000256" key="1">
    <source>
        <dbReference type="ARBA" id="ARBA00001968"/>
    </source>
</evidence>
<reference evidence="4 5" key="1">
    <citation type="submission" date="2020-06" db="EMBL/GenBank/DDBJ databases">
        <authorList>
            <person name="Li R."/>
            <person name="Bekaert M."/>
        </authorList>
    </citation>
    <scope>NUCLEOTIDE SEQUENCE [LARGE SCALE GENOMIC DNA]</scope>
    <source>
        <strain evidence="5">wild</strain>
    </source>
</reference>
<evidence type="ECO:0000313" key="4">
    <source>
        <dbReference type="EMBL" id="CAC5392909.1"/>
    </source>
</evidence>
<dbReference type="EMBL" id="CACVKT020005092">
    <property type="protein sequence ID" value="CAC5392909.1"/>
    <property type="molecule type" value="Genomic_DNA"/>
</dbReference>
<dbReference type="OrthoDB" id="10049726at2759"/>
<dbReference type="Proteomes" id="UP000507470">
    <property type="component" value="Unassembled WGS sequence"/>
</dbReference>
<comment type="cofactor">
    <cofactor evidence="1">
        <name>a divalent metal cation</name>
        <dbReference type="ChEBI" id="CHEBI:60240"/>
    </cofactor>
</comment>
<dbReference type="PANTHER" id="PTHR23080:SF141">
    <property type="entry name" value="TRANSPOSASE HELIX-TURN-HELIX DOMAIN-CONTAINING PROTEIN"/>
    <property type="match status" value="1"/>
</dbReference>
<accession>A0A6J8CCI6</accession>
<name>A0A6J8CCI6_MYTCO</name>
<gene>
    <name evidence="4" type="ORF">MCOR_27811</name>
</gene>
<protein>
    <recommendedName>
        <fullName evidence="3">DDE Tnp4 domain-containing protein</fullName>
    </recommendedName>
</protein>
<feature type="domain" description="DDE Tnp4" evidence="3">
    <location>
        <begin position="1"/>
        <end position="138"/>
    </location>
</feature>
<evidence type="ECO:0000256" key="2">
    <source>
        <dbReference type="ARBA" id="ARBA00022723"/>
    </source>
</evidence>